<dbReference type="Gene3D" id="1.10.246.130">
    <property type="match status" value="1"/>
</dbReference>
<dbReference type="SUPFAM" id="SSF56235">
    <property type="entry name" value="N-terminal nucleophile aminohydrolases (Ntn hydrolases)"/>
    <property type="match status" value="1"/>
</dbReference>
<name>A0A934QQL8_9PSEU</name>
<comment type="similarity">
    <text evidence="1">Belongs to the gamma-glutamyltransferase family.</text>
</comment>
<evidence type="ECO:0000256" key="1">
    <source>
        <dbReference type="ARBA" id="ARBA00009381"/>
    </source>
</evidence>
<feature type="compositionally biased region" description="Low complexity" evidence="5">
    <location>
        <begin position="399"/>
        <end position="411"/>
    </location>
</feature>
<keyword evidence="4" id="KW-0865">Zymogen</keyword>
<dbReference type="PANTHER" id="PTHR43199:SF1">
    <property type="entry name" value="GLUTATHIONE HYDROLASE PROENZYME"/>
    <property type="match status" value="1"/>
</dbReference>
<reference evidence="6" key="1">
    <citation type="submission" date="2020-12" db="EMBL/GenBank/DDBJ databases">
        <title>Prauserella sp. ASG 168, a novel actinomycete isolated from cave rock.</title>
        <authorList>
            <person name="Suriyachadkun C."/>
        </authorList>
    </citation>
    <scope>NUCLEOTIDE SEQUENCE</scope>
    <source>
        <strain evidence="6">ASG 168</strain>
    </source>
</reference>
<feature type="region of interest" description="Disordered" evidence="5">
    <location>
        <begin position="1"/>
        <end position="24"/>
    </location>
</feature>
<dbReference type="GO" id="GO:0016787">
    <property type="term" value="F:hydrolase activity"/>
    <property type="evidence" value="ECO:0007669"/>
    <property type="project" value="UniProtKB-KW"/>
</dbReference>
<dbReference type="InterPro" id="IPR043138">
    <property type="entry name" value="GGT_lsub"/>
</dbReference>
<dbReference type="RefSeq" id="WP_200315567.1">
    <property type="nucleotide sequence ID" value="NZ_JAENJH010000001.1"/>
</dbReference>
<keyword evidence="7" id="KW-1185">Reference proteome</keyword>
<comment type="caution">
    <text evidence="6">The sequence shown here is derived from an EMBL/GenBank/DDBJ whole genome shotgun (WGS) entry which is preliminary data.</text>
</comment>
<dbReference type="GO" id="GO:0016740">
    <property type="term" value="F:transferase activity"/>
    <property type="evidence" value="ECO:0007669"/>
    <property type="project" value="UniProtKB-KW"/>
</dbReference>
<dbReference type="Pfam" id="PF01019">
    <property type="entry name" value="G_glu_transpept"/>
    <property type="match status" value="1"/>
</dbReference>
<keyword evidence="2" id="KW-0808">Transferase</keyword>
<dbReference type="InterPro" id="IPR029055">
    <property type="entry name" value="Ntn_hydrolases_N"/>
</dbReference>
<evidence type="ECO:0000256" key="5">
    <source>
        <dbReference type="SAM" id="MobiDB-lite"/>
    </source>
</evidence>
<dbReference type="InterPro" id="IPR043137">
    <property type="entry name" value="GGT_ssub_C"/>
</dbReference>
<protein>
    <submittedName>
        <fullName evidence="6">Gamma-glutamyltransferase</fullName>
    </submittedName>
</protein>
<dbReference type="Proteomes" id="UP000635245">
    <property type="component" value="Unassembled WGS sequence"/>
</dbReference>
<dbReference type="Gene3D" id="3.60.20.40">
    <property type="match status" value="1"/>
</dbReference>
<organism evidence="6 7">
    <name type="scientific">Prauserella cavernicola</name>
    <dbReference type="NCBI Taxonomy" id="2800127"/>
    <lineage>
        <taxon>Bacteria</taxon>
        <taxon>Bacillati</taxon>
        <taxon>Actinomycetota</taxon>
        <taxon>Actinomycetes</taxon>
        <taxon>Pseudonocardiales</taxon>
        <taxon>Pseudonocardiaceae</taxon>
        <taxon>Prauserella</taxon>
    </lineage>
</organism>
<evidence type="ECO:0000256" key="2">
    <source>
        <dbReference type="ARBA" id="ARBA00022679"/>
    </source>
</evidence>
<dbReference type="AlphaFoldDB" id="A0A934QQL8"/>
<gene>
    <name evidence="6" type="ORF">JHE00_06210</name>
</gene>
<feature type="compositionally biased region" description="Basic and acidic residues" evidence="5">
    <location>
        <begin position="14"/>
        <end position="24"/>
    </location>
</feature>
<keyword evidence="3" id="KW-0378">Hydrolase</keyword>
<sequence>MGSHRLGHIPVAAEQDHEHGSVVAPRERSVTAGLEMLERGGNAVDAAVAAALVAGVVEPTETTLAGCGFLLYADRATDPRAVEFGPRAPLAADARMFDLDPAAAGPAVLGLAPVLGNANVDGPRAAGVPRTLLGLLTAHERWGALDRRTVCGPAVDAAHDGFPADTWFLTNAFSDLERLRADEGTRTTFLADDGLPIGRTSPAFYGSSLGERESVRQPVLAATLEEIACSPLTALTEGAIAQRLVETSRERGGLLTMADLAASGPRIGPALTIDYRGALVAVPPAPGGGLTELQILRAWEALQSRPRTSHESPETTRALALVLRHAFADRYHWLGDPDVVPVPTRGLLSDGYAARLAALCAQGDNVVRWESGHPWFTYAGSPAHDPWPHDDGRDAPQWSPATATPPTSGTTHISATDRDGRTVAITHTAANHFGSAVLCPRTGLLFDSAMAWFNAAPGAANSIAPGARPLANMGPALVLSDAARHAVGASGGRRIISAVAQVVINLVDGGHSPREALCLPRLDASGHPLLVHEDRAEALSALGDLDPELVAASNEPFTIDFARPNIASVTEAGRTSSAIPSTAHSA</sequence>
<evidence type="ECO:0000256" key="4">
    <source>
        <dbReference type="ARBA" id="ARBA00023145"/>
    </source>
</evidence>
<dbReference type="InterPro" id="IPR051792">
    <property type="entry name" value="GGT_bact"/>
</dbReference>
<accession>A0A934QQL8</accession>
<feature type="region of interest" description="Disordered" evidence="5">
    <location>
        <begin position="386"/>
        <end position="415"/>
    </location>
</feature>
<evidence type="ECO:0000256" key="3">
    <source>
        <dbReference type="ARBA" id="ARBA00022801"/>
    </source>
</evidence>
<dbReference type="EMBL" id="JAENJH010000001">
    <property type="protein sequence ID" value="MBK1783919.1"/>
    <property type="molecule type" value="Genomic_DNA"/>
</dbReference>
<evidence type="ECO:0000313" key="6">
    <source>
        <dbReference type="EMBL" id="MBK1783919.1"/>
    </source>
</evidence>
<dbReference type="PANTHER" id="PTHR43199">
    <property type="entry name" value="GLUTATHIONE HYDROLASE"/>
    <property type="match status" value="1"/>
</dbReference>
<dbReference type="PRINTS" id="PR01210">
    <property type="entry name" value="GGTRANSPTASE"/>
</dbReference>
<evidence type="ECO:0000313" key="7">
    <source>
        <dbReference type="Proteomes" id="UP000635245"/>
    </source>
</evidence>
<proteinExistence type="inferred from homology"/>